<evidence type="ECO:0000313" key="15">
    <source>
        <dbReference type="Proteomes" id="UP000781958"/>
    </source>
</evidence>
<keyword evidence="15" id="KW-1185">Reference proteome</keyword>
<evidence type="ECO:0000256" key="5">
    <source>
        <dbReference type="ARBA" id="ARBA00022833"/>
    </source>
</evidence>
<name>A0ABS4SEP5_9PROT</name>
<dbReference type="InterPro" id="IPR013824">
    <property type="entry name" value="Topo_IA_cen_sub1"/>
</dbReference>
<feature type="region of interest" description="Interaction with DNA" evidence="10">
    <location>
        <begin position="168"/>
        <end position="173"/>
    </location>
</feature>
<dbReference type="Pfam" id="PF13368">
    <property type="entry name" value="Toprim_C_rpt"/>
    <property type="match status" value="3"/>
</dbReference>
<dbReference type="InterPro" id="IPR013826">
    <property type="entry name" value="Topo_IA_cen_sub3"/>
</dbReference>
<evidence type="ECO:0000259" key="12">
    <source>
        <dbReference type="PROSITE" id="PS50880"/>
    </source>
</evidence>
<keyword evidence="5" id="KW-0862">Zinc</keyword>
<dbReference type="PROSITE" id="PS50880">
    <property type="entry name" value="TOPRIM"/>
    <property type="match status" value="1"/>
</dbReference>
<feature type="region of interest" description="Disordered" evidence="11">
    <location>
        <begin position="693"/>
        <end position="727"/>
    </location>
</feature>
<protein>
    <recommendedName>
        <fullName evidence="10">DNA topoisomerase 1</fullName>
        <ecNumber evidence="10">5.6.2.1</ecNumber>
    </recommendedName>
    <alternativeName>
        <fullName evidence="10">DNA topoisomerase I</fullName>
    </alternativeName>
</protein>
<dbReference type="SUPFAM" id="SSF57783">
    <property type="entry name" value="Zinc beta-ribbon"/>
    <property type="match status" value="1"/>
</dbReference>
<feature type="domain" description="Topo IA-type catalytic" evidence="13">
    <location>
        <begin position="134"/>
        <end position="571"/>
    </location>
</feature>
<evidence type="ECO:0000259" key="13">
    <source>
        <dbReference type="PROSITE" id="PS52039"/>
    </source>
</evidence>
<evidence type="ECO:0000256" key="4">
    <source>
        <dbReference type="ARBA" id="ARBA00022771"/>
    </source>
</evidence>
<dbReference type="SMART" id="SM00436">
    <property type="entry name" value="TOP1Bc"/>
    <property type="match status" value="1"/>
</dbReference>
<reference evidence="14 15" key="1">
    <citation type="submission" date="2021-03" db="EMBL/GenBank/DDBJ databases">
        <title>Genomic Encyclopedia of Type Strains, Phase III (KMG-III): the genomes of soil and plant-associated and newly described type strains.</title>
        <authorList>
            <person name="Whitman W."/>
        </authorList>
    </citation>
    <scope>NUCLEOTIDE SEQUENCE [LARGE SCALE GENOMIC DNA]</scope>
    <source>
        <strain evidence="14 15">IMMIB AFH-6</strain>
    </source>
</reference>
<dbReference type="InterPro" id="IPR028612">
    <property type="entry name" value="Topoisom_1_IA"/>
</dbReference>
<dbReference type="EC" id="5.6.2.1" evidence="10"/>
<comment type="function">
    <text evidence="10">Releases the supercoiling and torsional tension of DNA, which is introduced during the DNA replication and transcription, by transiently cleaving and rejoining one strand of the DNA duplex. Introduces a single-strand break via transesterification at a target site in duplex DNA. The scissile phosphodiester is attacked by the catalytic tyrosine of the enzyme, resulting in the formation of a DNA-(5'-phosphotyrosyl)-enzyme intermediate and the expulsion of a 3'-OH DNA strand. The free DNA strand then undergoes passage around the unbroken strand, thus removing DNA supercoils. Finally, in the religation step, the DNA 3'-OH attacks the covalent intermediate to expel the active-site tyrosine and restore the DNA phosphodiester backbone.</text>
</comment>
<dbReference type="PANTHER" id="PTHR42785">
    <property type="entry name" value="DNA TOPOISOMERASE, TYPE IA, CORE"/>
    <property type="match status" value="1"/>
</dbReference>
<comment type="caution">
    <text evidence="10">Lacks conserved residue(s) required for the propagation of feature annotation.</text>
</comment>
<keyword evidence="8 10" id="KW-0238">DNA-binding</keyword>
<feature type="region of interest" description="Disordered" evidence="11">
    <location>
        <begin position="806"/>
        <end position="827"/>
    </location>
</feature>
<comment type="catalytic activity">
    <reaction evidence="1 10">
        <text>ATP-independent breakage of single-stranded DNA, followed by passage and rejoining.</text>
        <dbReference type="EC" id="5.6.2.1"/>
    </reaction>
</comment>
<dbReference type="Gene3D" id="3.40.50.140">
    <property type="match status" value="1"/>
</dbReference>
<proteinExistence type="inferred from homology"/>
<evidence type="ECO:0000256" key="2">
    <source>
        <dbReference type="ARBA" id="ARBA00009446"/>
    </source>
</evidence>
<dbReference type="NCBIfam" id="TIGR01051">
    <property type="entry name" value="topA_bact"/>
    <property type="match status" value="1"/>
</dbReference>
<feature type="site" description="Interaction with DNA" evidence="10">
    <location>
        <position position="148"/>
    </location>
</feature>
<feature type="active site" description="O-(5'-phospho-DNA)-tyrosine intermediate" evidence="10">
    <location>
        <position position="306"/>
    </location>
</feature>
<feature type="site" description="Interaction with DNA" evidence="10">
    <location>
        <position position="144"/>
    </location>
</feature>
<feature type="site" description="Interaction with DNA" evidence="10">
    <location>
        <position position="160"/>
    </location>
</feature>
<dbReference type="Pfam" id="PF01751">
    <property type="entry name" value="Toprim"/>
    <property type="match status" value="1"/>
</dbReference>
<feature type="compositionally biased region" description="Basic and acidic residues" evidence="11">
    <location>
        <begin position="861"/>
        <end position="928"/>
    </location>
</feature>
<evidence type="ECO:0000256" key="10">
    <source>
        <dbReference type="HAMAP-Rule" id="MF_00952"/>
    </source>
</evidence>
<dbReference type="InterPro" id="IPR006171">
    <property type="entry name" value="TOPRIM_dom"/>
</dbReference>
<dbReference type="InterPro" id="IPR000380">
    <property type="entry name" value="Topo_IA"/>
</dbReference>
<dbReference type="Proteomes" id="UP000781958">
    <property type="component" value="Unassembled WGS sequence"/>
</dbReference>
<dbReference type="CDD" id="cd00186">
    <property type="entry name" value="TOP1Ac"/>
    <property type="match status" value="1"/>
</dbReference>
<dbReference type="PROSITE" id="PS00396">
    <property type="entry name" value="TOPO_IA_1"/>
    <property type="match status" value="1"/>
</dbReference>
<keyword evidence="4" id="KW-0863">Zinc-finger</keyword>
<keyword evidence="3" id="KW-0479">Metal-binding</keyword>
<keyword evidence="7 10" id="KW-0799">Topoisomerase</keyword>
<dbReference type="PRINTS" id="PR00417">
    <property type="entry name" value="PRTPISMRASEI"/>
</dbReference>
<evidence type="ECO:0000256" key="3">
    <source>
        <dbReference type="ARBA" id="ARBA00022723"/>
    </source>
</evidence>
<dbReference type="InterPro" id="IPR013825">
    <property type="entry name" value="Topo_IA_cen_sub2"/>
</dbReference>
<comment type="subunit">
    <text evidence="10">Monomer.</text>
</comment>
<evidence type="ECO:0000256" key="7">
    <source>
        <dbReference type="ARBA" id="ARBA00023029"/>
    </source>
</evidence>
<dbReference type="Gene3D" id="1.10.290.10">
    <property type="entry name" value="Topoisomerase I, domain 4"/>
    <property type="match status" value="1"/>
</dbReference>
<dbReference type="InterPro" id="IPR003601">
    <property type="entry name" value="Topo_IA_2"/>
</dbReference>
<organism evidence="14 15">
    <name type="scientific">Azospirillum rugosum</name>
    <dbReference type="NCBI Taxonomy" id="416170"/>
    <lineage>
        <taxon>Bacteria</taxon>
        <taxon>Pseudomonadati</taxon>
        <taxon>Pseudomonadota</taxon>
        <taxon>Alphaproteobacteria</taxon>
        <taxon>Rhodospirillales</taxon>
        <taxon>Azospirillaceae</taxon>
        <taxon>Azospirillum</taxon>
    </lineage>
</organism>
<evidence type="ECO:0000256" key="1">
    <source>
        <dbReference type="ARBA" id="ARBA00000213"/>
    </source>
</evidence>
<dbReference type="Gene3D" id="2.70.20.10">
    <property type="entry name" value="Topoisomerase I, domain 3"/>
    <property type="match status" value="1"/>
</dbReference>
<dbReference type="InterPro" id="IPR005733">
    <property type="entry name" value="TopoI_bac-type"/>
</dbReference>
<keyword evidence="9 10" id="KW-0413">Isomerase</keyword>
<feature type="region of interest" description="Disordered" evidence="11">
    <location>
        <begin position="251"/>
        <end position="270"/>
    </location>
</feature>
<dbReference type="HAMAP" id="MF_00952">
    <property type="entry name" value="Topoisom_1_prok"/>
    <property type="match status" value="1"/>
</dbReference>
<feature type="site" description="Interaction with DNA" evidence="10">
    <location>
        <position position="503"/>
    </location>
</feature>
<evidence type="ECO:0000256" key="6">
    <source>
        <dbReference type="ARBA" id="ARBA00022842"/>
    </source>
</evidence>
<dbReference type="InterPro" id="IPR023406">
    <property type="entry name" value="Topo_IA_AS"/>
</dbReference>
<evidence type="ECO:0000256" key="11">
    <source>
        <dbReference type="SAM" id="MobiDB-lite"/>
    </source>
</evidence>
<dbReference type="SUPFAM" id="SSF56712">
    <property type="entry name" value="Prokaryotic type I DNA topoisomerase"/>
    <property type="match status" value="1"/>
</dbReference>
<feature type="site" description="Interaction with DNA" evidence="10">
    <location>
        <position position="34"/>
    </location>
</feature>
<dbReference type="InterPro" id="IPR013498">
    <property type="entry name" value="Topo_IA_Znf"/>
</dbReference>
<dbReference type="GO" id="GO:0003917">
    <property type="term" value="F:DNA topoisomerase type I (single strand cut, ATP-independent) activity"/>
    <property type="evidence" value="ECO:0007669"/>
    <property type="project" value="UniProtKB-EC"/>
</dbReference>
<dbReference type="RefSeq" id="WP_209763533.1">
    <property type="nucleotide sequence ID" value="NZ_JAGINP010000001.1"/>
</dbReference>
<evidence type="ECO:0000256" key="9">
    <source>
        <dbReference type="ARBA" id="ARBA00023235"/>
    </source>
</evidence>
<comment type="caution">
    <text evidence="14">The sequence shown here is derived from an EMBL/GenBank/DDBJ whole genome shotgun (WGS) entry which is preliminary data.</text>
</comment>
<dbReference type="InterPro" id="IPR013497">
    <property type="entry name" value="Topo_IA_cen"/>
</dbReference>
<feature type="region of interest" description="Disordered" evidence="11">
    <location>
        <begin position="861"/>
        <end position="934"/>
    </location>
</feature>
<feature type="site" description="Interaction with DNA" evidence="10">
    <location>
        <position position="145"/>
    </location>
</feature>
<feature type="region of interest" description="Disordered" evidence="11">
    <location>
        <begin position="433"/>
        <end position="470"/>
    </location>
</feature>
<dbReference type="Gene3D" id="3.30.65.10">
    <property type="entry name" value="Bacterial Topoisomerase I, domain 1"/>
    <property type="match status" value="1"/>
</dbReference>
<gene>
    <name evidence="10" type="primary">topA</name>
    <name evidence="14" type="ORF">J2851_000607</name>
</gene>
<dbReference type="InterPro" id="IPR023405">
    <property type="entry name" value="Topo_IA_core_domain"/>
</dbReference>
<dbReference type="InterPro" id="IPR003602">
    <property type="entry name" value="Topo_IA_DNA-bd_dom"/>
</dbReference>
<dbReference type="SMART" id="SM00437">
    <property type="entry name" value="TOP1Ac"/>
    <property type="match status" value="1"/>
</dbReference>
<dbReference type="PANTHER" id="PTHR42785:SF1">
    <property type="entry name" value="DNA TOPOISOMERASE"/>
    <property type="match status" value="1"/>
</dbReference>
<dbReference type="SMART" id="SM00493">
    <property type="entry name" value="TOPRIM"/>
    <property type="match status" value="1"/>
</dbReference>
<evidence type="ECO:0000313" key="14">
    <source>
        <dbReference type="EMBL" id="MBP2290870.1"/>
    </source>
</evidence>
<sequence>MPGSNVVIVESPAKAKTINKYLGSDYTVVASFGHVRDLPARDGSVRPDEDFAMDWELGDRSKRHIDEIAKAVKGAERVYLATDPDREGEAIAWHLSELLREKRLIDDSKVQRITFNEITKTAVQAALEAPRDVSQELVDAYLARRALDYLVGFTLSPVLWRKLPGSKSAGRVQSVALRLICERESDIEIFKPQEYWTIDVGFATPGGASFTAQLTQLDGKRLDKFALPTREAAEAAVARIQPQAFSVATVERKQSRRNPSPPFTTSTLQQEASRKLGFGATRTMRTAQKLYEGVDIGGETVGLITYMRTDGVSLSQEAIEGSRSLIGSHYGERYVPAQPRVYKTAAKNAQEAHEAIRPTDLFRRPETVASYLEADELRLYELIWKRTLASQMESAVLDQVAVDIASPAKDVVLRATGSVVVFDGFLKVYQEDRDDAADDEQQERRLPAMEQGDDLTRGDIAPEQHFTQPPPRYTEASLVKKLEELGIGRPSTYASILQVLQDRNYVRLDKRRFIPEDRGRLVTAFLKNFFNRYVEYNFTADLENQLDDISGGRIDWKTVLRDFWRAFHMAVDGTKDLTITQVLTTLDEELGAHFFPANTNGPGHDPRVCPVCSQGRLGLKLGKMGAFIGCSRYPECRYTRPLAVANDESGEAQEGPRELGLDPETKLPVTVRRGPYGAYIQLGPAPAAAAPAEVVEEAPADGKKGKGKKKAKAEEPKPKRVSLPKGMSASDVDLDTALKLLALPRTIGKHPETGEEISAGIGRFGPYLKHGSVYKSLTPDDDVLTIGINRAVDLLAGAAKKASAPAKTLGDHPKTGKPITTGSGRFGPYVKHGSTYASIPKGTDPEGVTLEQALELLEAKAAKDAAKKGKAPKDAEPAAAERAEAPAKTEKATKAKATTKKEPAAKKAAPKKAEPKAKAEKADAEKPAPARKRA</sequence>
<dbReference type="EMBL" id="JAGINP010000001">
    <property type="protein sequence ID" value="MBP2290870.1"/>
    <property type="molecule type" value="Genomic_DNA"/>
</dbReference>
<dbReference type="InterPro" id="IPR025589">
    <property type="entry name" value="Toprim_C_rpt"/>
</dbReference>
<dbReference type="PROSITE" id="PS52039">
    <property type="entry name" value="TOPO_IA_2"/>
    <property type="match status" value="1"/>
</dbReference>
<feature type="domain" description="Toprim" evidence="12">
    <location>
        <begin position="4"/>
        <end position="118"/>
    </location>
</feature>
<dbReference type="Pfam" id="PF01131">
    <property type="entry name" value="Topoisom_bac"/>
    <property type="match status" value="1"/>
</dbReference>
<feature type="site" description="Interaction with DNA" evidence="10">
    <location>
        <position position="308"/>
    </location>
</feature>
<keyword evidence="6" id="KW-0460">Magnesium</keyword>
<evidence type="ECO:0000256" key="8">
    <source>
        <dbReference type="ARBA" id="ARBA00023125"/>
    </source>
</evidence>
<dbReference type="CDD" id="cd03363">
    <property type="entry name" value="TOPRIM_TopoIA_TopoI"/>
    <property type="match status" value="1"/>
</dbReference>
<comment type="similarity">
    <text evidence="2 10">Belongs to the type IA topoisomerase family.</text>
</comment>
<dbReference type="InterPro" id="IPR034149">
    <property type="entry name" value="TOPRIM_TopoI"/>
</dbReference>
<accession>A0ABS4SEP5</accession>
<dbReference type="Pfam" id="PF01396">
    <property type="entry name" value="Zn_ribbon_Top1"/>
    <property type="match status" value="1"/>
</dbReference>
<dbReference type="Gene3D" id="1.10.460.10">
    <property type="entry name" value="Topoisomerase I, domain 2"/>
    <property type="match status" value="1"/>
</dbReference>